<dbReference type="GO" id="GO:0008616">
    <property type="term" value="P:tRNA queuosine(34) biosynthetic process"/>
    <property type="evidence" value="ECO:0007669"/>
    <property type="project" value="UniProtKB-KW"/>
</dbReference>
<evidence type="ECO:0000256" key="4">
    <source>
        <dbReference type="ARBA" id="ARBA00023002"/>
    </source>
</evidence>
<dbReference type="Pfam" id="PF14489">
    <property type="entry name" value="QueF"/>
    <property type="match status" value="1"/>
</dbReference>
<organism evidence="5">
    <name type="scientific">hydrothermal vent metagenome</name>
    <dbReference type="NCBI Taxonomy" id="652676"/>
    <lineage>
        <taxon>unclassified sequences</taxon>
        <taxon>metagenomes</taxon>
        <taxon>ecological metagenomes</taxon>
    </lineage>
</organism>
<dbReference type="EC" id="1.7.1.13" evidence="5"/>
<evidence type="ECO:0000256" key="3">
    <source>
        <dbReference type="ARBA" id="ARBA00022857"/>
    </source>
</evidence>
<dbReference type="Gene3D" id="3.30.1130.10">
    <property type="match status" value="1"/>
</dbReference>
<reference evidence="5" key="1">
    <citation type="submission" date="2018-06" db="EMBL/GenBank/DDBJ databases">
        <authorList>
            <person name="Zhirakovskaya E."/>
        </authorList>
    </citation>
    <scope>NUCLEOTIDE SEQUENCE</scope>
</reference>
<protein>
    <submittedName>
        <fullName evidence="5">NADPH-dependent 7-cyano-7-deazaguanine reductase</fullName>
        <ecNumber evidence="5">1.7.1.13</ecNumber>
    </submittedName>
</protein>
<gene>
    <name evidence="5" type="ORF">MNBD_BACTEROID01-640</name>
</gene>
<dbReference type="NCBIfam" id="TIGR03139">
    <property type="entry name" value="QueF-II"/>
    <property type="match status" value="1"/>
</dbReference>
<dbReference type="EMBL" id="UOEP01000121">
    <property type="protein sequence ID" value="VAW20451.1"/>
    <property type="molecule type" value="Genomic_DNA"/>
</dbReference>
<evidence type="ECO:0000313" key="5">
    <source>
        <dbReference type="EMBL" id="VAW20451.1"/>
    </source>
</evidence>
<keyword evidence="4 5" id="KW-0560">Oxidoreductase</keyword>
<dbReference type="AlphaFoldDB" id="A0A3B0TP81"/>
<name>A0A3B0TP81_9ZZZZ</name>
<proteinExistence type="inferred from homology"/>
<keyword evidence="3" id="KW-0521">NADP</keyword>
<dbReference type="InterPro" id="IPR029500">
    <property type="entry name" value="QueF"/>
</dbReference>
<evidence type="ECO:0000256" key="1">
    <source>
        <dbReference type="ARBA" id="ARBA00022490"/>
    </source>
</evidence>
<accession>A0A3B0TP81</accession>
<dbReference type="PANTHER" id="PTHR34354">
    <property type="entry name" value="NADPH-DEPENDENT 7-CYANO-7-DEAZAGUANINE REDUCTASE"/>
    <property type="match status" value="1"/>
</dbReference>
<dbReference type="PIRSF" id="PIRSF027377">
    <property type="entry name" value="Nitrile_oxidored_QueF"/>
    <property type="match status" value="1"/>
</dbReference>
<keyword evidence="1" id="KW-0963">Cytoplasm</keyword>
<dbReference type="InterPro" id="IPR016856">
    <property type="entry name" value="QueF_type1"/>
</dbReference>
<dbReference type="InterPro" id="IPR050084">
    <property type="entry name" value="NADPH_dep_7-cyano-7-deazaG_red"/>
</dbReference>
<dbReference type="GO" id="GO:0005737">
    <property type="term" value="C:cytoplasm"/>
    <property type="evidence" value="ECO:0007669"/>
    <property type="project" value="InterPro"/>
</dbReference>
<sequence length="128" mass="15109">MEEKYGTKMIRENRLERFENRNMKRDYTIEFTIPEFTCVCPISGFPDFATLYIEYQPDQYCVELKSLKLYINGFRDKGIFHEDVANMVLDDLVGLLHPKYIKVLADFNVRGNIHTRVRAIHGKKNENA</sequence>
<dbReference type="PANTHER" id="PTHR34354:SF1">
    <property type="entry name" value="NADPH-DEPENDENT 7-CYANO-7-DEAZAGUANINE REDUCTASE"/>
    <property type="match status" value="1"/>
</dbReference>
<evidence type="ECO:0000256" key="2">
    <source>
        <dbReference type="ARBA" id="ARBA00022785"/>
    </source>
</evidence>
<dbReference type="InterPro" id="IPR043133">
    <property type="entry name" value="GTP-CH-I_C/QueF"/>
</dbReference>
<dbReference type="SUPFAM" id="SSF55620">
    <property type="entry name" value="Tetrahydrobiopterin biosynthesis enzymes-like"/>
    <property type="match status" value="1"/>
</dbReference>
<keyword evidence="2" id="KW-0671">Queuosine biosynthesis</keyword>
<dbReference type="HAMAP" id="MF_00818">
    <property type="entry name" value="QueF_type1"/>
    <property type="match status" value="1"/>
</dbReference>
<dbReference type="GO" id="GO:0033739">
    <property type="term" value="F:preQ1 synthase activity"/>
    <property type="evidence" value="ECO:0007669"/>
    <property type="project" value="UniProtKB-EC"/>
</dbReference>